<dbReference type="EMBL" id="BARU01003806">
    <property type="protein sequence ID" value="GAH27669.1"/>
    <property type="molecule type" value="Genomic_DNA"/>
</dbReference>
<dbReference type="InterPro" id="IPR050179">
    <property type="entry name" value="Trans_hexapeptide_repeat"/>
</dbReference>
<dbReference type="PANTHER" id="PTHR43300">
    <property type="entry name" value="ACETYLTRANSFERASE"/>
    <property type="match status" value="1"/>
</dbReference>
<dbReference type="InterPro" id="IPR018357">
    <property type="entry name" value="Hexapep_transf_CS"/>
</dbReference>
<evidence type="ECO:0000313" key="2">
    <source>
        <dbReference type="EMBL" id="GAH27669.1"/>
    </source>
</evidence>
<reference evidence="2" key="1">
    <citation type="journal article" date="2014" name="Front. Microbiol.">
        <title>High frequency of phylogenetically diverse reductive dehalogenase-homologous genes in deep subseafloor sedimentary metagenomes.</title>
        <authorList>
            <person name="Kawai M."/>
            <person name="Futagami T."/>
            <person name="Toyoda A."/>
            <person name="Takaki Y."/>
            <person name="Nishi S."/>
            <person name="Hori S."/>
            <person name="Arai W."/>
            <person name="Tsubouchi T."/>
            <person name="Morono Y."/>
            <person name="Uchiyama I."/>
            <person name="Ito T."/>
            <person name="Fujiyama A."/>
            <person name="Inagaki F."/>
            <person name="Takami H."/>
        </authorList>
    </citation>
    <scope>NUCLEOTIDE SEQUENCE</scope>
    <source>
        <strain evidence="2">Expedition CK06-06</strain>
    </source>
</reference>
<dbReference type="CDD" id="cd03358">
    <property type="entry name" value="LbH_WxcM_N_like"/>
    <property type="match status" value="1"/>
</dbReference>
<accession>X1FE34</accession>
<protein>
    <recommendedName>
        <fullName evidence="3">N-acetyltransferase</fullName>
    </recommendedName>
</protein>
<comment type="caution">
    <text evidence="2">The sequence shown here is derived from an EMBL/GenBank/DDBJ whole genome shotgun (WGS) entry which is preliminary data.</text>
</comment>
<dbReference type="SUPFAM" id="SSF51161">
    <property type="entry name" value="Trimeric LpxA-like enzymes"/>
    <property type="match status" value="1"/>
</dbReference>
<dbReference type="Gene3D" id="2.160.10.10">
    <property type="entry name" value="Hexapeptide repeat proteins"/>
    <property type="match status" value="1"/>
</dbReference>
<name>X1FE34_9ZZZZ</name>
<dbReference type="InterPro" id="IPR011004">
    <property type="entry name" value="Trimer_LpxA-like_sf"/>
</dbReference>
<dbReference type="PROSITE" id="PS00101">
    <property type="entry name" value="HEXAPEP_TRANSFERASES"/>
    <property type="match status" value="2"/>
</dbReference>
<gene>
    <name evidence="2" type="ORF">S03H2_08007</name>
</gene>
<dbReference type="Pfam" id="PF00132">
    <property type="entry name" value="Hexapep"/>
    <property type="match status" value="1"/>
</dbReference>
<dbReference type="AlphaFoldDB" id="X1FE34"/>
<dbReference type="GO" id="GO:0016740">
    <property type="term" value="F:transferase activity"/>
    <property type="evidence" value="ECO:0007669"/>
    <property type="project" value="UniProtKB-KW"/>
</dbReference>
<evidence type="ECO:0008006" key="3">
    <source>
        <dbReference type="Google" id="ProtNLM"/>
    </source>
</evidence>
<keyword evidence="1" id="KW-0808">Transferase</keyword>
<organism evidence="2">
    <name type="scientific">marine sediment metagenome</name>
    <dbReference type="NCBI Taxonomy" id="412755"/>
    <lineage>
        <taxon>unclassified sequences</taxon>
        <taxon>metagenomes</taxon>
        <taxon>ecological metagenomes</taxon>
    </lineage>
</organism>
<proteinExistence type="predicted"/>
<sequence length="157" mass="16708">IPEYNILISDTILGEGVSIWSNVNIYGAKIGKGAKIGAFVEIRKDVLIGNRVKIEPCVFIPEGVTIEDEAFIGPSVTFTNDVYPASVHADGTLITDYNITPTFVRKRASIGAGSTILCGVEIGENALIGVGTTVVKNVPSGAVVYGEHGRIMRMQND</sequence>
<dbReference type="PANTHER" id="PTHR43300:SF4">
    <property type="entry name" value="ACYL-[ACYL-CARRIER-PROTEIN]--UDP-N-ACETYLGLUCOSAMINE O-ACYLTRANSFERASE"/>
    <property type="match status" value="1"/>
</dbReference>
<feature type="non-terminal residue" evidence="2">
    <location>
        <position position="1"/>
    </location>
</feature>
<dbReference type="InterPro" id="IPR001451">
    <property type="entry name" value="Hexapep"/>
</dbReference>
<evidence type="ECO:0000256" key="1">
    <source>
        <dbReference type="ARBA" id="ARBA00022679"/>
    </source>
</evidence>